<dbReference type="RefSeq" id="WP_295321394.1">
    <property type="nucleotide sequence ID" value="NZ_LT598653.1"/>
</dbReference>
<dbReference type="EMBL" id="LT598653">
    <property type="protein sequence ID" value="SBV34428.1"/>
    <property type="molecule type" value="Genomic_DNA"/>
</dbReference>
<feature type="compositionally biased region" description="Pro residues" evidence="1">
    <location>
        <begin position="216"/>
        <end position="226"/>
    </location>
</feature>
<reference evidence="2" key="1">
    <citation type="submission" date="2016-03" db="EMBL/GenBank/DDBJ databases">
        <authorList>
            <person name="Ploux O."/>
        </authorList>
    </citation>
    <scope>NUCLEOTIDE SEQUENCE</scope>
    <source>
        <strain evidence="2">UC10</strain>
    </source>
</reference>
<dbReference type="InterPro" id="IPR032676">
    <property type="entry name" value="YkuD_2"/>
</dbReference>
<evidence type="ECO:0000313" key="2">
    <source>
        <dbReference type="EMBL" id="SBV34428.1"/>
    </source>
</evidence>
<dbReference type="PANTHER" id="PTHR38477:SF1">
    <property type="entry name" value="MUREIN L,D-TRANSPEPTIDASE CATALYTIC DOMAIN FAMILY PROTEIN"/>
    <property type="match status" value="1"/>
</dbReference>
<dbReference type="Pfam" id="PF13645">
    <property type="entry name" value="YkuD_2"/>
    <property type="match status" value="1"/>
</dbReference>
<dbReference type="AlphaFoldDB" id="A0A1Y5PWP7"/>
<evidence type="ECO:0000256" key="1">
    <source>
        <dbReference type="SAM" id="MobiDB-lite"/>
    </source>
</evidence>
<accession>A0A1Y5PWP7</accession>
<name>A0A1Y5PWP7_9SPHN</name>
<gene>
    <name evidence="2" type="ORF">SPPYR_3313</name>
</gene>
<protein>
    <submittedName>
        <fullName evidence="2">Twin-arginine translocation pathway signal</fullName>
    </submittedName>
</protein>
<sequence>MNELIDRRRLLAGIAGAGALAAIPARAQLPNWVQQPAAPLPPPVDYLAVAKKQLAMQARNIPQTDRVGVVDFGLPSSRPRFALVDMVAGRIDMFPVTHGRGSDPQHDGWLKSFSNRVGSLATSRGAYRTSDYYWGANGSSMRLAGLEPDNYTADQRAIVVHGAWYADPALIATQGKLGRSEGCFVFGEELLPQILYKLGPGRLLFADRLSAHPPMPAPFQLPPADPLPGTENLRRASTFTGTLPTTAD</sequence>
<organism evidence="2">
    <name type="scientific">uncultured Sphingopyxis sp</name>
    <dbReference type="NCBI Taxonomy" id="310581"/>
    <lineage>
        <taxon>Bacteria</taxon>
        <taxon>Pseudomonadati</taxon>
        <taxon>Pseudomonadota</taxon>
        <taxon>Alphaproteobacteria</taxon>
        <taxon>Sphingomonadales</taxon>
        <taxon>Sphingomonadaceae</taxon>
        <taxon>Sphingopyxis</taxon>
        <taxon>environmental samples</taxon>
    </lineage>
</organism>
<dbReference type="InterPro" id="IPR006311">
    <property type="entry name" value="TAT_signal"/>
</dbReference>
<feature type="compositionally biased region" description="Polar residues" evidence="1">
    <location>
        <begin position="235"/>
        <end position="248"/>
    </location>
</feature>
<dbReference type="KEGG" id="sphu:SPPYR_3313"/>
<dbReference type="PROSITE" id="PS51318">
    <property type="entry name" value="TAT"/>
    <property type="match status" value="1"/>
</dbReference>
<feature type="region of interest" description="Disordered" evidence="1">
    <location>
        <begin position="216"/>
        <end position="248"/>
    </location>
</feature>
<proteinExistence type="predicted"/>
<dbReference type="PANTHER" id="PTHR38477">
    <property type="entry name" value="HYPOTHETICAL EXPORTED PROTEIN"/>
    <property type="match status" value="1"/>
</dbReference>